<name>A0ACB0YQZ0_MELEN</name>
<evidence type="ECO:0000313" key="2">
    <source>
        <dbReference type="Proteomes" id="UP001497535"/>
    </source>
</evidence>
<accession>A0ACB0YQZ0</accession>
<protein>
    <submittedName>
        <fullName evidence="1">Uncharacterized protein</fullName>
    </submittedName>
</protein>
<organism evidence="1 2">
    <name type="scientific">Meloidogyne enterolobii</name>
    <name type="common">Root-knot nematode worm</name>
    <name type="synonym">Meloidogyne mayaguensis</name>
    <dbReference type="NCBI Taxonomy" id="390850"/>
    <lineage>
        <taxon>Eukaryota</taxon>
        <taxon>Metazoa</taxon>
        <taxon>Ecdysozoa</taxon>
        <taxon>Nematoda</taxon>
        <taxon>Chromadorea</taxon>
        <taxon>Rhabditida</taxon>
        <taxon>Tylenchina</taxon>
        <taxon>Tylenchomorpha</taxon>
        <taxon>Tylenchoidea</taxon>
        <taxon>Meloidogynidae</taxon>
        <taxon>Meloidogyninae</taxon>
        <taxon>Meloidogyne</taxon>
    </lineage>
</organism>
<sequence length="149" mass="17159">MTNLGMNNNNQAALDAQRNALQDELREFLDTWINQNENADWDVNPLLRRIAELLEESTNEFMQNNPDPMDDRHPLKSQPSHPLGHLLKMITRVESFLVISYLIARDNIERNVFAARLIINLLPGIDTNVVLADADSLITQLFRWAEHSE</sequence>
<dbReference type="Proteomes" id="UP001497535">
    <property type="component" value="Unassembled WGS sequence"/>
</dbReference>
<dbReference type="EMBL" id="CAVMJV010000017">
    <property type="protein sequence ID" value="CAK5058819.1"/>
    <property type="molecule type" value="Genomic_DNA"/>
</dbReference>
<reference evidence="1" key="1">
    <citation type="submission" date="2023-11" db="EMBL/GenBank/DDBJ databases">
        <authorList>
            <person name="Poullet M."/>
        </authorList>
    </citation>
    <scope>NUCLEOTIDE SEQUENCE</scope>
    <source>
        <strain evidence="1">E1834</strain>
    </source>
</reference>
<evidence type="ECO:0000313" key="1">
    <source>
        <dbReference type="EMBL" id="CAK5058819.1"/>
    </source>
</evidence>
<keyword evidence="2" id="KW-1185">Reference proteome</keyword>
<gene>
    <name evidence="1" type="ORF">MENTE1834_LOCUS15543</name>
</gene>
<comment type="caution">
    <text evidence="1">The sequence shown here is derived from an EMBL/GenBank/DDBJ whole genome shotgun (WGS) entry which is preliminary data.</text>
</comment>
<proteinExistence type="predicted"/>